<reference evidence="1 2" key="1">
    <citation type="submission" date="2019-07" db="EMBL/GenBank/DDBJ databases">
        <title>Whole genome shotgun sequence of Halomonas halophila NBRC 102604.</title>
        <authorList>
            <person name="Hosoyama A."/>
            <person name="Uohara A."/>
            <person name="Ohji S."/>
            <person name="Ichikawa N."/>
        </authorList>
    </citation>
    <scope>NUCLEOTIDE SEQUENCE [LARGE SCALE GENOMIC DNA]</scope>
    <source>
        <strain evidence="1 2">NBRC 102604</strain>
    </source>
</reference>
<organism evidence="1 2">
    <name type="scientific">Halomonas halophila</name>
    <dbReference type="NCBI Taxonomy" id="29573"/>
    <lineage>
        <taxon>Bacteria</taxon>
        <taxon>Pseudomonadati</taxon>
        <taxon>Pseudomonadota</taxon>
        <taxon>Gammaproteobacteria</taxon>
        <taxon>Oceanospirillales</taxon>
        <taxon>Halomonadaceae</taxon>
        <taxon>Halomonas</taxon>
    </lineage>
</organism>
<sequence>MFGGGRAIVVHEAPGDCLVAVGERRADIVKGLEADSSRFVWSATIAVSSHSSLGVVSCIRKKNE</sequence>
<dbReference type="EMBL" id="BJUS01000026">
    <property type="protein sequence ID" value="GEK73651.1"/>
    <property type="molecule type" value="Genomic_DNA"/>
</dbReference>
<protein>
    <submittedName>
        <fullName evidence="1">Uncharacterized protein</fullName>
    </submittedName>
</protein>
<accession>A0ABQ0U545</accession>
<proteinExistence type="predicted"/>
<evidence type="ECO:0000313" key="2">
    <source>
        <dbReference type="Proteomes" id="UP000321121"/>
    </source>
</evidence>
<gene>
    <name evidence="1" type="ORF">HHA04nite_21950</name>
</gene>
<name>A0ABQ0U545_9GAMM</name>
<evidence type="ECO:0000313" key="1">
    <source>
        <dbReference type="EMBL" id="GEK73651.1"/>
    </source>
</evidence>
<keyword evidence="2" id="KW-1185">Reference proteome</keyword>
<comment type="caution">
    <text evidence="1">The sequence shown here is derived from an EMBL/GenBank/DDBJ whole genome shotgun (WGS) entry which is preliminary data.</text>
</comment>
<dbReference type="Proteomes" id="UP000321121">
    <property type="component" value="Unassembled WGS sequence"/>
</dbReference>